<reference evidence="1 2" key="1">
    <citation type="submission" date="2024-03" db="EMBL/GenBank/DDBJ databases">
        <title>Novel Streptomyces species of biotechnological and ecological value are a feature of Machair soil.</title>
        <authorList>
            <person name="Prole J.R."/>
            <person name="Goodfellow M."/>
            <person name="Allenby N."/>
            <person name="Ward A.C."/>
        </authorList>
    </citation>
    <scope>NUCLEOTIDE SEQUENCE [LARGE SCALE GENOMIC DNA]</scope>
    <source>
        <strain evidence="1 2">MS1.HAVA.3</strain>
    </source>
</reference>
<sequence>MSEHGDAQAAEAALRKAVEELGGDGAGADVQAAQEAVRALSGCTGQEWTPEQEGQIRALVEQIRRVRKLNRPDAGWWHRKREWRARERLVDLMMAGGPELVSEAELRLWKNHAMVEVLLEFATSAMKQDDTAKALTRMETLHTATYEGWQQARKALADGQAATG</sequence>
<accession>A0ABU8TYZ9</accession>
<dbReference type="Proteomes" id="UP001382904">
    <property type="component" value="Unassembled WGS sequence"/>
</dbReference>
<evidence type="ECO:0000313" key="1">
    <source>
        <dbReference type="EMBL" id="MEJ8640238.1"/>
    </source>
</evidence>
<comment type="caution">
    <text evidence="1">The sequence shown here is derived from an EMBL/GenBank/DDBJ whole genome shotgun (WGS) entry which is preliminary data.</text>
</comment>
<gene>
    <name evidence="1" type="ORF">WKI68_00055</name>
</gene>
<name>A0ABU8TYZ9_9ACTN</name>
<keyword evidence="2" id="KW-1185">Reference proteome</keyword>
<organism evidence="1 2">
    <name type="scientific">Streptomyces caledonius</name>
    <dbReference type="NCBI Taxonomy" id="3134107"/>
    <lineage>
        <taxon>Bacteria</taxon>
        <taxon>Bacillati</taxon>
        <taxon>Actinomycetota</taxon>
        <taxon>Actinomycetes</taxon>
        <taxon>Kitasatosporales</taxon>
        <taxon>Streptomycetaceae</taxon>
        <taxon>Streptomyces</taxon>
    </lineage>
</organism>
<dbReference type="EMBL" id="JBBKAM010000001">
    <property type="protein sequence ID" value="MEJ8640238.1"/>
    <property type="molecule type" value="Genomic_DNA"/>
</dbReference>
<evidence type="ECO:0000313" key="2">
    <source>
        <dbReference type="Proteomes" id="UP001382904"/>
    </source>
</evidence>
<protein>
    <submittedName>
        <fullName evidence="1">Uncharacterized protein</fullName>
    </submittedName>
</protein>
<proteinExistence type="predicted"/>